<evidence type="ECO:0000313" key="2">
    <source>
        <dbReference type="Proteomes" id="UP000095658"/>
    </source>
</evidence>
<dbReference type="OrthoDB" id="9859595at2"/>
<dbReference type="EMBL" id="MAMP01000022">
    <property type="protein sequence ID" value="OES44575.1"/>
    <property type="molecule type" value="Genomic_DNA"/>
</dbReference>
<organism evidence="1 2">
    <name type="scientific">Domibacillus iocasae</name>
    <dbReference type="NCBI Taxonomy" id="1714016"/>
    <lineage>
        <taxon>Bacteria</taxon>
        <taxon>Bacillati</taxon>
        <taxon>Bacillota</taxon>
        <taxon>Bacilli</taxon>
        <taxon>Bacillales</taxon>
        <taxon>Bacillaceae</taxon>
        <taxon>Domibacillus</taxon>
    </lineage>
</organism>
<dbReference type="Proteomes" id="UP000095658">
    <property type="component" value="Unassembled WGS sequence"/>
</dbReference>
<dbReference type="RefSeq" id="WP_069939165.1">
    <property type="nucleotide sequence ID" value="NZ_MAMP01000022.1"/>
</dbReference>
<keyword evidence="2" id="KW-1185">Reference proteome</keyword>
<reference evidence="1 2" key="1">
    <citation type="submission" date="2016-06" db="EMBL/GenBank/DDBJ databases">
        <title>Domibacillus iocasae genome sequencing.</title>
        <authorList>
            <person name="Verma A."/>
            <person name="Pal Y."/>
            <person name="Ojha A.K."/>
            <person name="Krishnamurthi S."/>
        </authorList>
    </citation>
    <scope>NUCLEOTIDE SEQUENCE [LARGE SCALE GENOMIC DNA]</scope>
    <source>
        <strain evidence="1 2">DSM 29979</strain>
    </source>
</reference>
<protein>
    <submittedName>
        <fullName evidence="1">Uncharacterized protein</fullName>
    </submittedName>
</protein>
<proteinExistence type="predicted"/>
<gene>
    <name evidence="1" type="ORF">BA724_09920</name>
</gene>
<sequence>MHKIPDKIDKMDELKLDTDWIELIQLAARNMNILIEDTTAFLSSGKIQSEGILSDEDPFV</sequence>
<dbReference type="AlphaFoldDB" id="A0A1E7DNJ9"/>
<evidence type="ECO:0000313" key="1">
    <source>
        <dbReference type="EMBL" id="OES44575.1"/>
    </source>
</evidence>
<accession>A0A1E7DNJ9</accession>
<name>A0A1E7DNJ9_9BACI</name>
<comment type="caution">
    <text evidence="1">The sequence shown here is derived from an EMBL/GenBank/DDBJ whole genome shotgun (WGS) entry which is preliminary data.</text>
</comment>